<evidence type="ECO:0000256" key="4">
    <source>
        <dbReference type="ARBA" id="ARBA00022777"/>
    </source>
</evidence>
<dbReference type="PANTHER" id="PTHR24055">
    <property type="entry name" value="MITOGEN-ACTIVATED PROTEIN KINASE"/>
    <property type="match status" value="1"/>
</dbReference>
<dbReference type="Pfam" id="PF00069">
    <property type="entry name" value="Pkinase"/>
    <property type="match status" value="1"/>
</dbReference>
<feature type="binding site" evidence="6">
    <location>
        <position position="41"/>
    </location>
    <ligand>
        <name>ATP</name>
        <dbReference type="ChEBI" id="CHEBI:30616"/>
    </ligand>
</feature>
<dbReference type="PROSITE" id="PS00108">
    <property type="entry name" value="PROTEIN_KINASE_ST"/>
    <property type="match status" value="1"/>
</dbReference>
<keyword evidence="2 7" id="KW-0808">Transferase</keyword>
<comment type="caution">
    <text evidence="10">The sequence shown here is derived from an EMBL/GenBank/DDBJ whole genome shotgun (WGS) entry which is preliminary data.</text>
</comment>
<dbReference type="InterPro" id="IPR017441">
    <property type="entry name" value="Protein_kinase_ATP_BS"/>
</dbReference>
<accession>A0ABQ9XQX5</accession>
<evidence type="ECO:0000313" key="10">
    <source>
        <dbReference type="EMBL" id="KAK2953960.1"/>
    </source>
</evidence>
<comment type="catalytic activity">
    <reaction evidence="7">
        <text>L-threonyl-[protein] + ATP = O-phospho-L-threonyl-[protein] + ADP + H(+)</text>
        <dbReference type="Rhea" id="RHEA:46608"/>
        <dbReference type="Rhea" id="RHEA-COMP:11060"/>
        <dbReference type="Rhea" id="RHEA-COMP:11605"/>
        <dbReference type="ChEBI" id="CHEBI:15378"/>
        <dbReference type="ChEBI" id="CHEBI:30013"/>
        <dbReference type="ChEBI" id="CHEBI:30616"/>
        <dbReference type="ChEBI" id="CHEBI:61977"/>
        <dbReference type="ChEBI" id="CHEBI:456216"/>
        <dbReference type="EC" id="2.7.11.24"/>
    </reaction>
</comment>
<dbReference type="Gene3D" id="1.10.510.10">
    <property type="entry name" value="Transferase(Phosphotransferase) domain 1"/>
    <property type="match status" value="1"/>
</dbReference>
<dbReference type="EC" id="2.7.11.24" evidence="7"/>
<evidence type="ECO:0000256" key="3">
    <source>
        <dbReference type="ARBA" id="ARBA00022741"/>
    </source>
</evidence>
<dbReference type="SMART" id="SM00220">
    <property type="entry name" value="S_TKc"/>
    <property type="match status" value="1"/>
</dbReference>
<gene>
    <name evidence="10" type="ORF">BLNAU_11062</name>
</gene>
<evidence type="ECO:0000256" key="7">
    <source>
        <dbReference type="RuleBase" id="RU361165"/>
    </source>
</evidence>
<dbReference type="PROSITE" id="PS50011">
    <property type="entry name" value="PROTEIN_KINASE_DOM"/>
    <property type="match status" value="1"/>
</dbReference>
<name>A0ABQ9XQX5_9EUKA</name>
<keyword evidence="1 7" id="KW-0723">Serine/threonine-protein kinase</keyword>
<comment type="activity regulation">
    <text evidence="7">Activated by threonine and tyrosine phosphorylation.</text>
</comment>
<dbReference type="GO" id="GO:0004707">
    <property type="term" value="F:MAP kinase activity"/>
    <property type="evidence" value="ECO:0007669"/>
    <property type="project" value="UniProtKB-EC"/>
</dbReference>
<keyword evidence="3 6" id="KW-0547">Nucleotide-binding</keyword>
<dbReference type="PROSITE" id="PS00107">
    <property type="entry name" value="PROTEIN_KINASE_ATP"/>
    <property type="match status" value="1"/>
</dbReference>
<evidence type="ECO:0000313" key="11">
    <source>
        <dbReference type="Proteomes" id="UP001281761"/>
    </source>
</evidence>
<feature type="compositionally biased region" description="Low complexity" evidence="8">
    <location>
        <begin position="479"/>
        <end position="488"/>
    </location>
</feature>
<feature type="region of interest" description="Disordered" evidence="8">
    <location>
        <begin position="451"/>
        <end position="521"/>
    </location>
</feature>
<evidence type="ECO:0000256" key="1">
    <source>
        <dbReference type="ARBA" id="ARBA00022527"/>
    </source>
</evidence>
<evidence type="ECO:0000256" key="2">
    <source>
        <dbReference type="ARBA" id="ARBA00022679"/>
    </source>
</evidence>
<dbReference type="Proteomes" id="UP001281761">
    <property type="component" value="Unassembled WGS sequence"/>
</dbReference>
<evidence type="ECO:0000256" key="6">
    <source>
        <dbReference type="PROSITE-ProRule" id="PRU10141"/>
    </source>
</evidence>
<comment type="cofactor">
    <cofactor evidence="7">
        <name>Mg(2+)</name>
        <dbReference type="ChEBI" id="CHEBI:18420"/>
    </cofactor>
</comment>
<dbReference type="InterPro" id="IPR011009">
    <property type="entry name" value="Kinase-like_dom_sf"/>
</dbReference>
<dbReference type="EMBL" id="JARBJD010000084">
    <property type="protein sequence ID" value="KAK2953960.1"/>
    <property type="molecule type" value="Genomic_DNA"/>
</dbReference>
<reference evidence="10 11" key="1">
    <citation type="journal article" date="2022" name="bioRxiv">
        <title>Genomics of Preaxostyla Flagellates Illuminates Evolutionary Transitions and the Path Towards Mitochondrial Loss.</title>
        <authorList>
            <person name="Novak L.V.F."/>
            <person name="Treitli S.C."/>
            <person name="Pyrih J."/>
            <person name="Halakuc P."/>
            <person name="Pipaliya S.V."/>
            <person name="Vacek V."/>
            <person name="Brzon O."/>
            <person name="Soukal P."/>
            <person name="Eme L."/>
            <person name="Dacks J.B."/>
            <person name="Karnkowska A."/>
            <person name="Elias M."/>
            <person name="Hampl V."/>
        </authorList>
    </citation>
    <scope>NUCLEOTIDE SEQUENCE [LARGE SCALE GENOMIC DNA]</scope>
    <source>
        <strain evidence="10">NAU3</strain>
        <tissue evidence="10">Gut</tissue>
    </source>
</reference>
<proteinExistence type="inferred from homology"/>
<protein>
    <recommendedName>
        <fullName evidence="7">Mitogen-activated protein kinase</fullName>
        <ecNumber evidence="7">2.7.11.24</ecNumber>
    </recommendedName>
</protein>
<keyword evidence="4 7" id="KW-0418">Kinase</keyword>
<dbReference type="InterPro" id="IPR000719">
    <property type="entry name" value="Prot_kinase_dom"/>
</dbReference>
<keyword evidence="11" id="KW-1185">Reference proteome</keyword>
<evidence type="ECO:0000256" key="5">
    <source>
        <dbReference type="ARBA" id="ARBA00022840"/>
    </source>
</evidence>
<keyword evidence="5 6" id="KW-0067">ATP-binding</keyword>
<dbReference type="Gene3D" id="3.30.200.20">
    <property type="entry name" value="Phosphorylase Kinase, domain 1"/>
    <property type="match status" value="1"/>
</dbReference>
<evidence type="ECO:0000259" key="9">
    <source>
        <dbReference type="PROSITE" id="PS50011"/>
    </source>
</evidence>
<organism evidence="10 11">
    <name type="scientific">Blattamonas nauphoetae</name>
    <dbReference type="NCBI Taxonomy" id="2049346"/>
    <lineage>
        <taxon>Eukaryota</taxon>
        <taxon>Metamonada</taxon>
        <taxon>Preaxostyla</taxon>
        <taxon>Oxymonadida</taxon>
        <taxon>Blattamonas</taxon>
    </lineage>
</organism>
<feature type="compositionally biased region" description="Polar residues" evidence="8">
    <location>
        <begin position="489"/>
        <end position="514"/>
    </location>
</feature>
<comment type="similarity">
    <text evidence="7">Belongs to the protein kinase superfamily. Ser/Thr protein kinase family. MAP kinase subfamily.</text>
</comment>
<dbReference type="InterPro" id="IPR003527">
    <property type="entry name" value="MAP_kinase_CS"/>
</dbReference>
<dbReference type="SUPFAM" id="SSF56112">
    <property type="entry name" value="Protein kinase-like (PK-like)"/>
    <property type="match status" value="1"/>
</dbReference>
<evidence type="ECO:0000256" key="8">
    <source>
        <dbReference type="SAM" id="MobiDB-lite"/>
    </source>
</evidence>
<sequence length="562" mass="63442">MSISFTVPVYYSVEKLIGKGTFGIVSAAINQKTQEKVAIKKISDAFGSPRNLKSYLRELRILTRIDHSNIIRIRDIFKPSNFDEWTDLYWASERMECDLHQILSSPQPILEDHIRYFFYQIVCGLRYLHSAGIIHRDIKPTNLLVNGSCELKICDLGLACGFSSADSLSHNTYVQTRWYRAPELLLGNQHYDFSIDTWSLGIVLLEMYVRKPCFTGRDYVDQLKLIFTLLQPPTLEETEWCERSKAREFLSTLPKHDVSFLSFFTDQNIEICPSALDLLSNLLQFNPSHRLTLDEVLSHPFLLPYRGYGDERLYTLPVPSSGLHRSDGTKYVANPQHLSPKVVIEPPAIFKHFPSPAYSPSAAISFEYETKTPPHILKHLMFQEVLIFHPKCVSILKYRPNESDLALCEFANPGITQFILSNYPPSLPSLPSLLTKPISLLVNPPVQNCSKKEPNSLAESENGLNDRVSLPILPQRTNSSSSIVSSSSKPNRNGTKVGLTQPTRTRSKPNLSSKQRSKRPCVSLIHHSDSLTFAGRIHISSSFPQLHSSQEINPSVACATKA</sequence>
<dbReference type="CDD" id="cd07834">
    <property type="entry name" value="STKc_MAPK"/>
    <property type="match status" value="1"/>
</dbReference>
<dbReference type="PROSITE" id="PS01351">
    <property type="entry name" value="MAPK"/>
    <property type="match status" value="1"/>
</dbReference>
<dbReference type="InterPro" id="IPR050117">
    <property type="entry name" value="MAPK"/>
</dbReference>
<dbReference type="InterPro" id="IPR008271">
    <property type="entry name" value="Ser/Thr_kinase_AS"/>
</dbReference>
<feature type="domain" description="Protein kinase" evidence="9">
    <location>
        <begin position="11"/>
        <end position="302"/>
    </location>
</feature>
<keyword evidence="7" id="KW-0460">Magnesium</keyword>